<evidence type="ECO:0000256" key="1">
    <source>
        <dbReference type="ARBA" id="ARBA00004141"/>
    </source>
</evidence>
<feature type="transmembrane region" description="Helical" evidence="6">
    <location>
        <begin position="6"/>
        <end position="29"/>
    </location>
</feature>
<comment type="caution">
    <text evidence="7">The sequence shown here is derived from an EMBL/GenBank/DDBJ whole genome shotgun (WGS) entry which is preliminary data.</text>
</comment>
<sequence>MWGPVALWLLLQGSVGWGIFIAIRGLLLVSSIDNFLRPYLLNQNSNLPVLLGLFGLIGGVLAFGLIGPFLGPTLLAVAYNLFLEWAAAQTKDRIQSASPIPASDQHLESSR</sequence>
<name>A0AAE5C6M0_9HYPH</name>
<evidence type="ECO:0000256" key="5">
    <source>
        <dbReference type="ARBA" id="ARBA00023136"/>
    </source>
</evidence>
<feature type="transmembrane region" description="Helical" evidence="6">
    <location>
        <begin position="49"/>
        <end position="70"/>
    </location>
</feature>
<reference evidence="7 8" key="1">
    <citation type="submission" date="2019-12" db="EMBL/GenBank/DDBJ databases">
        <title>Rhizobium genotypes associated with high levels of biological nitrogen fixation by grain legumes in a temperate-maritime cropping system.</title>
        <authorList>
            <person name="Maluk M."/>
            <person name="Francesc Ferrando Molina F."/>
            <person name="Lopez Del Egido L."/>
            <person name="Lafos M."/>
            <person name="Langarica-Fuentes A."/>
            <person name="Gebre Yohannes G."/>
            <person name="Young M.W."/>
            <person name="Martin P."/>
            <person name="Gantlett R."/>
            <person name="Kenicer G."/>
            <person name="Hawes C."/>
            <person name="Begg G.S."/>
            <person name="Quilliam R.S."/>
            <person name="Squire G.R."/>
            <person name="Poole P.S."/>
            <person name="Young P.W."/>
            <person name="Iannetta P.M."/>
            <person name="James E.K."/>
        </authorList>
    </citation>
    <scope>NUCLEOTIDE SEQUENCE [LARGE SCALE GENOMIC DNA]</scope>
    <source>
        <strain evidence="7 8">JHI985</strain>
    </source>
</reference>
<evidence type="ECO:0000313" key="8">
    <source>
        <dbReference type="Proteomes" id="UP000661163"/>
    </source>
</evidence>
<evidence type="ECO:0000256" key="4">
    <source>
        <dbReference type="ARBA" id="ARBA00022989"/>
    </source>
</evidence>
<gene>
    <name evidence="7" type="ORF">GR217_35965</name>
</gene>
<dbReference type="Proteomes" id="UP000661163">
    <property type="component" value="Unassembled WGS sequence"/>
</dbReference>
<keyword evidence="3 6" id="KW-0812">Transmembrane</keyword>
<dbReference type="InterPro" id="IPR002549">
    <property type="entry name" value="AI-2E-like"/>
</dbReference>
<evidence type="ECO:0000256" key="3">
    <source>
        <dbReference type="ARBA" id="ARBA00022692"/>
    </source>
</evidence>
<dbReference type="EMBL" id="WUFC01000055">
    <property type="protein sequence ID" value="NEI52992.1"/>
    <property type="molecule type" value="Genomic_DNA"/>
</dbReference>
<keyword evidence="4 6" id="KW-1133">Transmembrane helix</keyword>
<protein>
    <submittedName>
        <fullName evidence="7">AI-2E family transporter</fullName>
    </submittedName>
</protein>
<keyword evidence="5 6" id="KW-0472">Membrane</keyword>
<comment type="subcellular location">
    <subcellularLocation>
        <location evidence="1">Membrane</location>
        <topology evidence="1">Multi-pass membrane protein</topology>
    </subcellularLocation>
</comment>
<evidence type="ECO:0000256" key="2">
    <source>
        <dbReference type="ARBA" id="ARBA00009773"/>
    </source>
</evidence>
<dbReference type="GO" id="GO:0016020">
    <property type="term" value="C:membrane"/>
    <property type="evidence" value="ECO:0007669"/>
    <property type="project" value="UniProtKB-SubCell"/>
</dbReference>
<evidence type="ECO:0000313" key="7">
    <source>
        <dbReference type="EMBL" id="NEI52992.1"/>
    </source>
</evidence>
<accession>A0AAE5C6M0</accession>
<organism evidence="7 8">
    <name type="scientific">Rhizobium ruizarguesonis</name>
    <dbReference type="NCBI Taxonomy" id="2081791"/>
    <lineage>
        <taxon>Bacteria</taxon>
        <taxon>Pseudomonadati</taxon>
        <taxon>Pseudomonadota</taxon>
        <taxon>Alphaproteobacteria</taxon>
        <taxon>Hyphomicrobiales</taxon>
        <taxon>Rhizobiaceae</taxon>
        <taxon>Rhizobium/Agrobacterium group</taxon>
        <taxon>Rhizobium</taxon>
    </lineage>
</organism>
<dbReference type="AlphaFoldDB" id="A0AAE5C6M0"/>
<proteinExistence type="inferred from homology"/>
<comment type="similarity">
    <text evidence="2">Belongs to the autoinducer-2 exporter (AI-2E) (TC 2.A.86) family.</text>
</comment>
<dbReference type="Pfam" id="PF01594">
    <property type="entry name" value="AI-2E_transport"/>
    <property type="match status" value="1"/>
</dbReference>
<evidence type="ECO:0000256" key="6">
    <source>
        <dbReference type="SAM" id="Phobius"/>
    </source>
</evidence>